<dbReference type="SUPFAM" id="SSF53448">
    <property type="entry name" value="Nucleotide-diphospho-sugar transferases"/>
    <property type="match status" value="1"/>
</dbReference>
<dbReference type="Gene3D" id="3.90.550.10">
    <property type="entry name" value="Spore Coat Polysaccharide Biosynthesis Protein SpsA, Chain A"/>
    <property type="match status" value="1"/>
</dbReference>
<dbReference type="InterPro" id="IPR029044">
    <property type="entry name" value="Nucleotide-diphossugar_trans"/>
</dbReference>
<feature type="domain" description="Nucleotidyl transferase" evidence="1">
    <location>
        <begin position="21"/>
        <end position="106"/>
    </location>
</feature>
<dbReference type="AlphaFoldDB" id="A0A1I3PBW8"/>
<evidence type="ECO:0000313" key="2">
    <source>
        <dbReference type="EMBL" id="SFJ18909.1"/>
    </source>
</evidence>
<keyword evidence="3" id="KW-1185">Reference proteome</keyword>
<evidence type="ECO:0000313" key="3">
    <source>
        <dbReference type="Proteomes" id="UP000199025"/>
    </source>
</evidence>
<sequence>MVTAFSADSAGYSPLKTLDDRVVDILPKDQSRHVPAMIDLGVYMYTPEVFDRIPRLLPSARGETEIWDLNLSYAAEGELRFSQIDGWWSDTGSDLKTYCEADTHYANR</sequence>
<name>A0A1I3PBW8_9PSEU</name>
<evidence type="ECO:0000259" key="1">
    <source>
        <dbReference type="Pfam" id="PF00483"/>
    </source>
</evidence>
<dbReference type="STRING" id="115433.SAMN05421835_103359"/>
<organism evidence="2 3">
    <name type="scientific">Amycolatopsis sacchari</name>
    <dbReference type="NCBI Taxonomy" id="115433"/>
    <lineage>
        <taxon>Bacteria</taxon>
        <taxon>Bacillati</taxon>
        <taxon>Actinomycetota</taxon>
        <taxon>Actinomycetes</taxon>
        <taxon>Pseudonocardiales</taxon>
        <taxon>Pseudonocardiaceae</taxon>
        <taxon>Amycolatopsis</taxon>
    </lineage>
</organism>
<dbReference type="Proteomes" id="UP000199025">
    <property type="component" value="Unassembled WGS sequence"/>
</dbReference>
<protein>
    <submittedName>
        <fullName evidence="2">Nucleotidyl transferase</fullName>
    </submittedName>
</protein>
<keyword evidence="2" id="KW-0808">Transferase</keyword>
<dbReference type="InterPro" id="IPR005835">
    <property type="entry name" value="NTP_transferase_dom"/>
</dbReference>
<gene>
    <name evidence="2" type="ORF">SAMN05421835_103359</name>
</gene>
<accession>A0A1I3PBW8</accession>
<dbReference type="EMBL" id="FORP01000003">
    <property type="protein sequence ID" value="SFJ18909.1"/>
    <property type="molecule type" value="Genomic_DNA"/>
</dbReference>
<proteinExistence type="predicted"/>
<dbReference type="GO" id="GO:0016740">
    <property type="term" value="F:transferase activity"/>
    <property type="evidence" value="ECO:0007669"/>
    <property type="project" value="UniProtKB-KW"/>
</dbReference>
<reference evidence="2 3" key="1">
    <citation type="submission" date="2016-10" db="EMBL/GenBank/DDBJ databases">
        <authorList>
            <person name="de Groot N.N."/>
        </authorList>
    </citation>
    <scope>NUCLEOTIDE SEQUENCE [LARGE SCALE GENOMIC DNA]</scope>
    <source>
        <strain evidence="2 3">DSM 44468</strain>
    </source>
</reference>
<dbReference type="Pfam" id="PF00483">
    <property type="entry name" value="NTP_transferase"/>
    <property type="match status" value="1"/>
</dbReference>